<name>A0ABN9TYT7_9DINO</name>
<gene>
    <name evidence="2" type="ORF">PCOR1329_LOCUS43639</name>
</gene>
<feature type="region of interest" description="Disordered" evidence="1">
    <location>
        <begin position="76"/>
        <end position="177"/>
    </location>
</feature>
<evidence type="ECO:0000313" key="3">
    <source>
        <dbReference type="Proteomes" id="UP001189429"/>
    </source>
</evidence>
<dbReference type="EMBL" id="CAUYUJ010015245">
    <property type="protein sequence ID" value="CAK0851498.1"/>
    <property type="molecule type" value="Genomic_DNA"/>
</dbReference>
<feature type="non-terminal residue" evidence="2">
    <location>
        <position position="236"/>
    </location>
</feature>
<accession>A0ABN9TYT7</accession>
<dbReference type="Proteomes" id="UP001189429">
    <property type="component" value="Unassembled WGS sequence"/>
</dbReference>
<feature type="non-terminal residue" evidence="2">
    <location>
        <position position="1"/>
    </location>
</feature>
<sequence length="236" mass="25637">GVGDLGPEAPCLSSCPGAPALRDAARTVPRASVRTRCVSARHGFAHVSANASRQAHVCRRRVGLRANTLRAAGCVSGRPRAPSLEARGPALRKAEVGSLPRRVARRPPAAAPAPARRQGPLAAAGADQSTARRAAARLRGGPPRPGARRRPRRACAGRNAGGRWGRRGAAAAAAAGRARRCRPRSARRRHWWIARRPRRTECLSERSARWRRWWIARRPLRTEAETYVNMIRSTEG</sequence>
<proteinExistence type="predicted"/>
<feature type="compositionally biased region" description="Low complexity" evidence="1">
    <location>
        <begin position="167"/>
        <end position="176"/>
    </location>
</feature>
<feature type="compositionally biased region" description="Basic residues" evidence="1">
    <location>
        <begin position="146"/>
        <end position="155"/>
    </location>
</feature>
<evidence type="ECO:0000256" key="1">
    <source>
        <dbReference type="SAM" id="MobiDB-lite"/>
    </source>
</evidence>
<comment type="caution">
    <text evidence="2">The sequence shown here is derived from an EMBL/GenBank/DDBJ whole genome shotgun (WGS) entry which is preliminary data.</text>
</comment>
<evidence type="ECO:0000313" key="2">
    <source>
        <dbReference type="EMBL" id="CAK0851498.1"/>
    </source>
</evidence>
<feature type="compositionally biased region" description="Low complexity" evidence="1">
    <location>
        <begin position="106"/>
        <end position="141"/>
    </location>
</feature>
<protein>
    <submittedName>
        <fullName evidence="2">Uncharacterized protein</fullName>
    </submittedName>
</protein>
<reference evidence="2" key="1">
    <citation type="submission" date="2023-10" db="EMBL/GenBank/DDBJ databases">
        <authorList>
            <person name="Chen Y."/>
            <person name="Shah S."/>
            <person name="Dougan E. K."/>
            <person name="Thang M."/>
            <person name="Chan C."/>
        </authorList>
    </citation>
    <scope>NUCLEOTIDE SEQUENCE [LARGE SCALE GENOMIC DNA]</scope>
</reference>
<keyword evidence="3" id="KW-1185">Reference proteome</keyword>
<organism evidence="2 3">
    <name type="scientific">Prorocentrum cordatum</name>
    <dbReference type="NCBI Taxonomy" id="2364126"/>
    <lineage>
        <taxon>Eukaryota</taxon>
        <taxon>Sar</taxon>
        <taxon>Alveolata</taxon>
        <taxon>Dinophyceae</taxon>
        <taxon>Prorocentrales</taxon>
        <taxon>Prorocentraceae</taxon>
        <taxon>Prorocentrum</taxon>
    </lineage>
</organism>